<evidence type="ECO:0000313" key="4">
    <source>
        <dbReference type="Proteomes" id="UP000295083"/>
    </source>
</evidence>
<dbReference type="EMBL" id="QAPG01000088">
    <property type="protein sequence ID" value="TDZ32023.1"/>
    <property type="molecule type" value="Genomic_DNA"/>
</dbReference>
<gene>
    <name evidence="3" type="ORF">C8035_v000853</name>
</gene>
<keyword evidence="4" id="KW-1185">Reference proteome</keyword>
<dbReference type="AlphaFoldDB" id="A0A4R8QDQ9"/>
<sequence>MVRIAIVAALFAASSLAAPNPLTPDPAGAKNVGNGQGAQFIGGACLNGRDCASTCCATLDGAGICSGLGAQFQAGKQGCGFGGAAAGSGPGVGQGQEAAAPSLAPATGGDQGGAAGSRKVGKGDGRQFITGKCLSDADCASGCCAGPKGVCSARAVAEENGKTGCGFSST</sequence>
<name>A0A4R8QDQ9_9PEZI</name>
<dbReference type="Proteomes" id="UP000295083">
    <property type="component" value="Unassembled WGS sequence"/>
</dbReference>
<accession>A0A4R8QDQ9</accession>
<evidence type="ECO:0000256" key="2">
    <source>
        <dbReference type="SAM" id="SignalP"/>
    </source>
</evidence>
<comment type="caution">
    <text evidence="3">The sequence shown here is derived from an EMBL/GenBank/DDBJ whole genome shotgun (WGS) entry which is preliminary data.</text>
</comment>
<proteinExistence type="predicted"/>
<organism evidence="3 4">
    <name type="scientific">Colletotrichum spinosum</name>
    <dbReference type="NCBI Taxonomy" id="1347390"/>
    <lineage>
        <taxon>Eukaryota</taxon>
        <taxon>Fungi</taxon>
        <taxon>Dikarya</taxon>
        <taxon>Ascomycota</taxon>
        <taxon>Pezizomycotina</taxon>
        <taxon>Sordariomycetes</taxon>
        <taxon>Hypocreomycetidae</taxon>
        <taxon>Glomerellales</taxon>
        <taxon>Glomerellaceae</taxon>
        <taxon>Colletotrichum</taxon>
        <taxon>Colletotrichum orbiculare species complex</taxon>
    </lineage>
</organism>
<evidence type="ECO:0000313" key="3">
    <source>
        <dbReference type="EMBL" id="TDZ32023.1"/>
    </source>
</evidence>
<evidence type="ECO:0008006" key="5">
    <source>
        <dbReference type="Google" id="ProtNLM"/>
    </source>
</evidence>
<keyword evidence="2" id="KW-0732">Signal</keyword>
<protein>
    <recommendedName>
        <fullName evidence="5">Biotrophy-associated secreted protein 2</fullName>
    </recommendedName>
</protein>
<reference evidence="3 4" key="1">
    <citation type="submission" date="2018-11" db="EMBL/GenBank/DDBJ databases">
        <title>Genome sequence and assembly of Colletotrichum spinosum.</title>
        <authorList>
            <person name="Gan P."/>
            <person name="Shirasu K."/>
        </authorList>
    </citation>
    <scope>NUCLEOTIDE SEQUENCE [LARGE SCALE GENOMIC DNA]</scope>
    <source>
        <strain evidence="3 4">CBS 515.97</strain>
    </source>
</reference>
<feature type="chain" id="PRO_5020365994" description="Biotrophy-associated secreted protein 2" evidence="2">
    <location>
        <begin position="18"/>
        <end position="170"/>
    </location>
</feature>
<feature type="signal peptide" evidence="2">
    <location>
        <begin position="1"/>
        <end position="17"/>
    </location>
</feature>
<feature type="region of interest" description="Disordered" evidence="1">
    <location>
        <begin position="91"/>
        <end position="121"/>
    </location>
</feature>
<evidence type="ECO:0000256" key="1">
    <source>
        <dbReference type="SAM" id="MobiDB-lite"/>
    </source>
</evidence>